<sequence>MPKRIQMTRNRPWRVENPDAVVVDRRTRWGNPFAVGKESRIQRHPALVSMPSLAGTVVPRDRAEAVRLFGYLFRMPRVIDSPGYYSESVVLEQLRGKDLACWCPLDQPCHADVLLKIANEGN</sequence>
<evidence type="ECO:0000313" key="3">
    <source>
        <dbReference type="Proteomes" id="UP000297472"/>
    </source>
</evidence>
<gene>
    <name evidence="2" type="ORF">E3T49_13050</name>
</gene>
<protein>
    <submittedName>
        <fullName evidence="2">DUF4326 domain-containing protein</fullName>
    </submittedName>
</protein>
<accession>A0A4Y8JXY9</accession>
<evidence type="ECO:0000259" key="1">
    <source>
        <dbReference type="Pfam" id="PF14216"/>
    </source>
</evidence>
<evidence type="ECO:0000313" key="2">
    <source>
        <dbReference type="EMBL" id="TFD27465.1"/>
    </source>
</evidence>
<dbReference type="EMBL" id="SOHA01000039">
    <property type="protein sequence ID" value="TFD27465.1"/>
    <property type="molecule type" value="Genomic_DNA"/>
</dbReference>
<dbReference type="Pfam" id="PF14216">
    <property type="entry name" value="DUF4326"/>
    <property type="match status" value="1"/>
</dbReference>
<comment type="caution">
    <text evidence="2">The sequence shown here is derived from an EMBL/GenBank/DDBJ whole genome shotgun (WGS) entry which is preliminary data.</text>
</comment>
<dbReference type="InterPro" id="IPR025475">
    <property type="entry name" value="DUF4326"/>
</dbReference>
<keyword evidence="3" id="KW-1185">Reference proteome</keyword>
<feature type="domain" description="DUF4326" evidence="1">
    <location>
        <begin position="13"/>
        <end position="116"/>
    </location>
</feature>
<dbReference type="Proteomes" id="UP000297472">
    <property type="component" value="Unassembled WGS sequence"/>
</dbReference>
<dbReference type="OrthoDB" id="3483205at2"/>
<dbReference type="RefSeq" id="WP_134425335.1">
    <property type="nucleotide sequence ID" value="NZ_SOHA01000039.1"/>
</dbReference>
<proteinExistence type="predicted"/>
<name>A0A4Y8JXY9_9MICO</name>
<dbReference type="AlphaFoldDB" id="A0A4Y8JXY9"/>
<organism evidence="2 3">
    <name type="scientific">Cryobacterium cryoconiti</name>
    <dbReference type="NCBI Taxonomy" id="1259239"/>
    <lineage>
        <taxon>Bacteria</taxon>
        <taxon>Bacillati</taxon>
        <taxon>Actinomycetota</taxon>
        <taxon>Actinomycetes</taxon>
        <taxon>Micrococcales</taxon>
        <taxon>Microbacteriaceae</taxon>
        <taxon>Cryobacterium</taxon>
    </lineage>
</organism>
<reference evidence="2 3" key="1">
    <citation type="submission" date="2019-03" db="EMBL/GenBank/DDBJ databases">
        <title>Genomics of glacier-inhabiting Cryobacterium strains.</title>
        <authorList>
            <person name="Liu Q."/>
            <person name="Xin Y.-H."/>
        </authorList>
    </citation>
    <scope>NUCLEOTIDE SEQUENCE [LARGE SCALE GENOMIC DNA]</scope>
    <source>
        <strain evidence="2 3">TMT1-51</strain>
    </source>
</reference>